<reference evidence="1" key="1">
    <citation type="journal article" date="2014" name="Int. J. Syst. Evol. Microbiol.">
        <title>Complete genome sequence of Corynebacterium casei LMG S-19264T (=DSM 44701T), isolated from a smear-ripened cheese.</title>
        <authorList>
            <consortium name="US DOE Joint Genome Institute (JGI-PGF)"/>
            <person name="Walter F."/>
            <person name="Albersmeier A."/>
            <person name="Kalinowski J."/>
            <person name="Ruckert C."/>
        </authorList>
    </citation>
    <scope>NUCLEOTIDE SEQUENCE</scope>
    <source>
        <strain evidence="1">KCTC 12870</strain>
    </source>
</reference>
<comment type="caution">
    <text evidence="1">The sequence shown here is derived from an EMBL/GenBank/DDBJ whole genome shotgun (WGS) entry which is preliminary data.</text>
</comment>
<organism evidence="1 2">
    <name type="scientific">Cerasicoccus arenae</name>
    <dbReference type="NCBI Taxonomy" id="424488"/>
    <lineage>
        <taxon>Bacteria</taxon>
        <taxon>Pseudomonadati</taxon>
        <taxon>Verrucomicrobiota</taxon>
        <taxon>Opitutia</taxon>
        <taxon>Puniceicoccales</taxon>
        <taxon>Cerasicoccaceae</taxon>
        <taxon>Cerasicoccus</taxon>
    </lineage>
</organism>
<evidence type="ECO:0000313" key="2">
    <source>
        <dbReference type="Proteomes" id="UP000642829"/>
    </source>
</evidence>
<dbReference type="AlphaFoldDB" id="A0A8J3DJT0"/>
<dbReference type="NCBIfam" id="NF040466">
    <property type="entry name" value="ydjY_domain"/>
    <property type="match status" value="1"/>
</dbReference>
<accession>A0A8J3DJT0</accession>
<dbReference type="EMBL" id="BMXG01000009">
    <property type="protein sequence ID" value="GHC01408.1"/>
    <property type="molecule type" value="Genomic_DNA"/>
</dbReference>
<reference evidence="1" key="2">
    <citation type="submission" date="2020-09" db="EMBL/GenBank/DDBJ databases">
        <authorList>
            <person name="Sun Q."/>
            <person name="Kim S."/>
        </authorList>
    </citation>
    <scope>NUCLEOTIDE SEQUENCE</scope>
    <source>
        <strain evidence="1">KCTC 12870</strain>
    </source>
</reference>
<evidence type="ECO:0000313" key="1">
    <source>
        <dbReference type="EMBL" id="GHC01408.1"/>
    </source>
</evidence>
<protein>
    <submittedName>
        <fullName evidence="1">Uncharacterized protein</fullName>
    </submittedName>
</protein>
<keyword evidence="2" id="KW-1185">Reference proteome</keyword>
<proteinExistence type="predicted"/>
<name>A0A8J3DJT0_9BACT</name>
<dbReference type="Proteomes" id="UP000642829">
    <property type="component" value="Unassembled WGS sequence"/>
</dbReference>
<sequence length="249" mass="27141">MLTLVPITRGEEPPPLEWRPAIKPEVKQLEDGRLDVGGVIVDPDRRTATLPVRLNQSNDGEQIEYLLVHENGKTHESLLKTSIQPFHLHTAMLLLGVSRAAAQHAVAPPENIDDEYLALAPSPLGPGVSIAIIAGEERIPVETWVWDEARQSAMLPANWVYTGSYFQGVNFIAEVDGSFASLITDPASLINSGDPRRTVDDNWYINAQASSLPKADETVLLEIALLPEPVDASADALKLSPEKLTHPAQ</sequence>
<gene>
    <name evidence="1" type="ORF">GCM10007047_17340</name>
</gene>
<dbReference type="InterPro" id="IPR047750">
    <property type="entry name" value="YdjY-like"/>
</dbReference>
<dbReference type="RefSeq" id="WP_189514138.1">
    <property type="nucleotide sequence ID" value="NZ_BMXG01000009.1"/>
</dbReference>